<gene>
    <name evidence="1" type="ORF">L915_16029</name>
    <name evidence="2" type="ORF">L916_15924</name>
</gene>
<proteinExistence type="predicted"/>
<dbReference type="VEuPathDB" id="FungiDB:PPTG_23834"/>
<evidence type="ECO:0000313" key="2">
    <source>
        <dbReference type="EMBL" id="ETL31211.1"/>
    </source>
</evidence>
<name>W2G684_PHYNI</name>
<reference evidence="1" key="1">
    <citation type="submission" date="2013-11" db="EMBL/GenBank/DDBJ databases">
        <title>The Genome Sequence of Phytophthora parasitica CJ02B3.</title>
        <authorList>
            <consortium name="The Broad Institute Genomics Platform"/>
            <person name="Russ C."/>
            <person name="Tyler B."/>
            <person name="Panabieres F."/>
            <person name="Shan W."/>
            <person name="Tripathy S."/>
            <person name="Grunwald N."/>
            <person name="Machado M."/>
            <person name="Johnson C.S."/>
            <person name="Arredondo F."/>
            <person name="Hong C."/>
            <person name="Coffey M."/>
            <person name="Young S.K."/>
            <person name="Zeng Q."/>
            <person name="Gargeya S."/>
            <person name="Fitzgerald M."/>
            <person name="Abouelleil A."/>
            <person name="Alvarado L."/>
            <person name="Chapman S.B."/>
            <person name="Gainer-Dewar J."/>
            <person name="Goldberg J."/>
            <person name="Griggs A."/>
            <person name="Gujja S."/>
            <person name="Hansen M."/>
            <person name="Howarth C."/>
            <person name="Imamovic A."/>
            <person name="Ireland A."/>
            <person name="Larimer J."/>
            <person name="McCowan C."/>
            <person name="Murphy C."/>
            <person name="Pearson M."/>
            <person name="Poon T.W."/>
            <person name="Priest M."/>
            <person name="Roberts A."/>
            <person name="Saif S."/>
            <person name="Shea T."/>
            <person name="Sykes S."/>
            <person name="Wortman J."/>
            <person name="Nusbaum C."/>
            <person name="Birren B."/>
        </authorList>
    </citation>
    <scope>NUCLEOTIDE SEQUENCE [LARGE SCALE GENOMIC DNA]</scope>
    <source>
        <strain evidence="1">CJ02B3</strain>
    </source>
</reference>
<protein>
    <submittedName>
        <fullName evidence="1">Uncharacterized protein</fullName>
    </submittedName>
</protein>
<dbReference type="EMBL" id="KI688320">
    <property type="protein sequence ID" value="ETK77780.1"/>
    <property type="molecule type" value="Genomic_DNA"/>
</dbReference>
<evidence type="ECO:0000313" key="1">
    <source>
        <dbReference type="EMBL" id="ETK77780.1"/>
    </source>
</evidence>
<dbReference type="Proteomes" id="UP000053236">
    <property type="component" value="Unassembled WGS sequence"/>
</dbReference>
<accession>W2G684</accession>
<dbReference type="EMBL" id="KI675085">
    <property type="protein sequence ID" value="ETL31211.1"/>
    <property type="molecule type" value="Genomic_DNA"/>
</dbReference>
<sequence>MYLAVKTTGHMKCNRKLPAFARSRKTWYLLMKPNQPSSMLSNTDRSKNLSAYHDNITDSPITIASPSAVGDSILVAMTVNTFHRNVYTRRIRASVGTSTTACSVTRAYATSR</sequence>
<dbReference type="AlphaFoldDB" id="W2G684"/>
<dbReference type="Proteomes" id="UP000053864">
    <property type="component" value="Unassembled WGS sequence"/>
</dbReference>
<reference evidence="2" key="2">
    <citation type="submission" date="2013-11" db="EMBL/GenBank/DDBJ databases">
        <title>The Genome Sequence of Phytophthora parasitica CJ05E6.</title>
        <authorList>
            <consortium name="The Broad Institute Genomics Platform"/>
            <person name="Russ C."/>
            <person name="Tyler B."/>
            <person name="Panabieres F."/>
            <person name="Shan W."/>
            <person name="Tripathy S."/>
            <person name="Grunwald N."/>
            <person name="Machado M."/>
            <person name="Johnson C.S."/>
            <person name="Arredondo F."/>
            <person name="Hong C."/>
            <person name="Coffey M."/>
            <person name="Young S.K."/>
            <person name="Zeng Q."/>
            <person name="Gargeya S."/>
            <person name="Fitzgerald M."/>
            <person name="Abouelleil A."/>
            <person name="Alvarado L."/>
            <person name="Chapman S.B."/>
            <person name="Gainer-Dewar J."/>
            <person name="Goldberg J."/>
            <person name="Griggs A."/>
            <person name="Gujja S."/>
            <person name="Hansen M."/>
            <person name="Howarth C."/>
            <person name="Imamovic A."/>
            <person name="Ireland A."/>
            <person name="Larimer J."/>
            <person name="McCowan C."/>
            <person name="Murphy C."/>
            <person name="Pearson M."/>
            <person name="Poon T.W."/>
            <person name="Priest M."/>
            <person name="Roberts A."/>
            <person name="Saif S."/>
            <person name="Shea T."/>
            <person name="Sykes S."/>
            <person name="Wortman J."/>
            <person name="Nusbaum C."/>
            <person name="Birren B."/>
        </authorList>
    </citation>
    <scope>NUCLEOTIDE SEQUENCE [LARGE SCALE GENOMIC DNA]</scope>
    <source>
        <strain evidence="2">CJ05E6</strain>
    </source>
</reference>
<organism evidence="1">
    <name type="scientific">Phytophthora nicotianae</name>
    <name type="common">Potato buckeye rot agent</name>
    <name type="synonym">Phytophthora parasitica</name>
    <dbReference type="NCBI Taxonomy" id="4792"/>
    <lineage>
        <taxon>Eukaryota</taxon>
        <taxon>Sar</taxon>
        <taxon>Stramenopiles</taxon>
        <taxon>Oomycota</taxon>
        <taxon>Peronosporomycetes</taxon>
        <taxon>Peronosporales</taxon>
        <taxon>Peronosporaceae</taxon>
        <taxon>Phytophthora</taxon>
    </lineage>
</organism>